<evidence type="ECO:0000313" key="8">
    <source>
        <dbReference type="EMBL" id="UQX88164.1"/>
    </source>
</evidence>
<dbReference type="PANTHER" id="PTHR12318:SF0">
    <property type="entry name" value="ACYL-COENZYME A DIPHOSPHATASE NUDT19"/>
    <property type="match status" value="1"/>
</dbReference>
<dbReference type="InterPro" id="IPR000086">
    <property type="entry name" value="NUDIX_hydrolase_dom"/>
</dbReference>
<evidence type="ECO:0000256" key="2">
    <source>
        <dbReference type="ARBA" id="ARBA00001946"/>
    </source>
</evidence>
<dbReference type="RefSeq" id="WP_249771398.1">
    <property type="nucleotide sequence ID" value="NZ_CP097332.1"/>
</dbReference>
<accession>A0ABY4QZ87</accession>
<dbReference type="Gene3D" id="3.90.79.10">
    <property type="entry name" value="Nucleoside Triphosphate Pyrophosphohydrolase"/>
    <property type="match status" value="1"/>
</dbReference>
<dbReference type="PROSITE" id="PS51462">
    <property type="entry name" value="NUDIX"/>
    <property type="match status" value="1"/>
</dbReference>
<dbReference type="EMBL" id="CP097332">
    <property type="protein sequence ID" value="UQX88164.1"/>
    <property type="molecule type" value="Genomic_DNA"/>
</dbReference>
<dbReference type="Proteomes" id="UP001056336">
    <property type="component" value="Chromosome"/>
</dbReference>
<keyword evidence="5" id="KW-0460">Magnesium</keyword>
<dbReference type="SUPFAM" id="SSF55811">
    <property type="entry name" value="Nudix"/>
    <property type="match status" value="1"/>
</dbReference>
<dbReference type="InterPro" id="IPR039121">
    <property type="entry name" value="NUDT19"/>
</dbReference>
<proteinExistence type="predicted"/>
<evidence type="ECO:0000313" key="9">
    <source>
        <dbReference type="Proteomes" id="UP001056336"/>
    </source>
</evidence>
<comment type="cofactor">
    <cofactor evidence="2">
        <name>Mg(2+)</name>
        <dbReference type="ChEBI" id="CHEBI:18420"/>
    </cofactor>
</comment>
<reference evidence="8" key="2">
    <citation type="submission" date="2022-05" db="EMBL/GenBank/DDBJ databases">
        <authorList>
            <person name="Kim J.-S."/>
            <person name="Lee K."/>
            <person name="Suh M."/>
            <person name="Eom M."/>
            <person name="Kim J.-S."/>
            <person name="Kim D.-S."/>
            <person name="Ko S.-H."/>
            <person name="Shin Y."/>
            <person name="Lee J.-S."/>
        </authorList>
    </citation>
    <scope>NUCLEOTIDE SEQUENCE</scope>
    <source>
        <strain evidence="8">N237</strain>
    </source>
</reference>
<dbReference type="PANTHER" id="PTHR12318">
    <property type="entry name" value="TESTOSTERONE-REGULATED PROTEIN RP2"/>
    <property type="match status" value="1"/>
</dbReference>
<dbReference type="InterPro" id="IPR015797">
    <property type="entry name" value="NUDIX_hydrolase-like_dom_sf"/>
</dbReference>
<evidence type="ECO:0000256" key="4">
    <source>
        <dbReference type="ARBA" id="ARBA00022801"/>
    </source>
</evidence>
<gene>
    <name evidence="8" type="ORF">M6D93_18005</name>
</gene>
<evidence type="ECO:0000256" key="1">
    <source>
        <dbReference type="ARBA" id="ARBA00001936"/>
    </source>
</evidence>
<evidence type="ECO:0000256" key="5">
    <source>
        <dbReference type="ARBA" id="ARBA00022842"/>
    </source>
</evidence>
<feature type="domain" description="Nudix hydrolase" evidence="7">
    <location>
        <begin position="9"/>
        <end position="205"/>
    </location>
</feature>
<keyword evidence="3" id="KW-0479">Metal-binding</keyword>
<name>A0ABY4QZ87_9ACTN</name>
<sequence>MTGPNSAPVVREAATVMLLRDSPEGLQTWLLRRVARMAFAGGMSVFPGGAVDAADAGVDGDELAKAELATIAGSLGTSVEHATALVCAAIRETFEEVGVLLTRPSLTMDDQIRAEVEDRTRGFIEVLDARGLQLAVSSVRPWARWITPEGERRRYDTYFFVAAMPDGALALPATREAVHADWIGVHAALAEYHAGDRPMLTPTVTALTELAGFATVAEVLAAAPGRSLVPIAPVLRRTEAGLELDLGNGTVLPMPDGLTGMPADRDRT</sequence>
<dbReference type="CDD" id="cd18870">
    <property type="entry name" value="NUDIX_AcylCoAdiphos_Nudt19"/>
    <property type="match status" value="1"/>
</dbReference>
<evidence type="ECO:0000256" key="6">
    <source>
        <dbReference type="ARBA" id="ARBA00023211"/>
    </source>
</evidence>
<evidence type="ECO:0000256" key="3">
    <source>
        <dbReference type="ARBA" id="ARBA00022723"/>
    </source>
</evidence>
<keyword evidence="6" id="KW-0464">Manganese</keyword>
<reference evidence="8" key="1">
    <citation type="journal article" date="2018" name="Int. J. Syst. Evol. Microbiol.">
        <title>Jatrophihabitans telluris sp. nov., isolated from sediment soil of lava forest wetlands and the emended description of the genus Jatrophihabitans.</title>
        <authorList>
            <person name="Lee K.C."/>
            <person name="Suh M.K."/>
            <person name="Eom M.K."/>
            <person name="Kim K.K."/>
            <person name="Kim J.S."/>
            <person name="Kim D.S."/>
            <person name="Ko S.H."/>
            <person name="Shin Y.K."/>
            <person name="Lee J.S."/>
        </authorList>
    </citation>
    <scope>NUCLEOTIDE SEQUENCE</scope>
    <source>
        <strain evidence="8">N237</strain>
    </source>
</reference>
<organism evidence="8 9">
    <name type="scientific">Jatrophihabitans telluris</name>
    <dbReference type="NCBI Taxonomy" id="2038343"/>
    <lineage>
        <taxon>Bacteria</taxon>
        <taxon>Bacillati</taxon>
        <taxon>Actinomycetota</taxon>
        <taxon>Actinomycetes</taxon>
        <taxon>Jatrophihabitantales</taxon>
        <taxon>Jatrophihabitantaceae</taxon>
        <taxon>Jatrophihabitans</taxon>
    </lineage>
</organism>
<keyword evidence="4" id="KW-0378">Hydrolase</keyword>
<keyword evidence="9" id="KW-1185">Reference proteome</keyword>
<evidence type="ECO:0000259" key="7">
    <source>
        <dbReference type="PROSITE" id="PS51462"/>
    </source>
</evidence>
<protein>
    <submittedName>
        <fullName evidence="8">NUDIX domain-containing protein</fullName>
    </submittedName>
</protein>
<comment type="cofactor">
    <cofactor evidence="1">
        <name>Mn(2+)</name>
        <dbReference type="ChEBI" id="CHEBI:29035"/>
    </cofactor>
</comment>